<accession>A0A517ZCH3</accession>
<proteinExistence type="predicted"/>
<evidence type="ECO:0008006" key="4">
    <source>
        <dbReference type="Google" id="ProtNLM"/>
    </source>
</evidence>
<dbReference type="KEGG" id="mri:Mal4_45060"/>
<sequence length="173" mass="18598">MRRTSRENRSGLSLIEVVVSTMLVALVLIGALRCFGAVLRSRTNTADTMRARLLGRQLLTEILNGEYVDPGAVPLFGPEAGEPLVTAGPRSGWNDVDDYHLWSGSPPQDRNGVPLPNLAGWQRDVAVEWVDPASPENVSLTDQGVKRITVVVSRSGTTLATAVGLRSDALDLP</sequence>
<evidence type="ECO:0000313" key="3">
    <source>
        <dbReference type="Proteomes" id="UP000320496"/>
    </source>
</evidence>
<feature type="transmembrane region" description="Helical" evidence="1">
    <location>
        <begin position="12"/>
        <end position="32"/>
    </location>
</feature>
<keyword evidence="3" id="KW-1185">Reference proteome</keyword>
<keyword evidence="1" id="KW-0472">Membrane</keyword>
<evidence type="ECO:0000256" key="1">
    <source>
        <dbReference type="SAM" id="Phobius"/>
    </source>
</evidence>
<name>A0A517ZCH3_9PLAN</name>
<dbReference type="AlphaFoldDB" id="A0A517ZCH3"/>
<gene>
    <name evidence="2" type="ORF">Mal4_45060</name>
</gene>
<evidence type="ECO:0000313" key="2">
    <source>
        <dbReference type="EMBL" id="QDU40151.1"/>
    </source>
</evidence>
<dbReference type="OrthoDB" id="260065at2"/>
<keyword evidence="1" id="KW-1133">Transmembrane helix</keyword>
<dbReference type="InterPro" id="IPR012902">
    <property type="entry name" value="N_methyl_site"/>
</dbReference>
<dbReference type="PROSITE" id="PS00409">
    <property type="entry name" value="PROKAR_NTER_METHYL"/>
    <property type="match status" value="1"/>
</dbReference>
<dbReference type="Proteomes" id="UP000320496">
    <property type="component" value="Chromosome"/>
</dbReference>
<keyword evidence="1" id="KW-0812">Transmembrane</keyword>
<organism evidence="2 3">
    <name type="scientific">Maioricimonas rarisocia</name>
    <dbReference type="NCBI Taxonomy" id="2528026"/>
    <lineage>
        <taxon>Bacteria</taxon>
        <taxon>Pseudomonadati</taxon>
        <taxon>Planctomycetota</taxon>
        <taxon>Planctomycetia</taxon>
        <taxon>Planctomycetales</taxon>
        <taxon>Planctomycetaceae</taxon>
        <taxon>Maioricimonas</taxon>
    </lineage>
</organism>
<dbReference type="RefSeq" id="WP_145371268.1">
    <property type="nucleotide sequence ID" value="NZ_CP036275.1"/>
</dbReference>
<protein>
    <recommendedName>
        <fullName evidence="4">Pseudopilin GspJ</fullName>
    </recommendedName>
</protein>
<reference evidence="2 3" key="1">
    <citation type="submission" date="2019-02" db="EMBL/GenBank/DDBJ databases">
        <title>Deep-cultivation of Planctomycetes and their phenomic and genomic characterization uncovers novel biology.</title>
        <authorList>
            <person name="Wiegand S."/>
            <person name="Jogler M."/>
            <person name="Boedeker C."/>
            <person name="Pinto D."/>
            <person name="Vollmers J."/>
            <person name="Rivas-Marin E."/>
            <person name="Kohn T."/>
            <person name="Peeters S.H."/>
            <person name="Heuer A."/>
            <person name="Rast P."/>
            <person name="Oberbeckmann S."/>
            <person name="Bunk B."/>
            <person name="Jeske O."/>
            <person name="Meyerdierks A."/>
            <person name="Storesund J.E."/>
            <person name="Kallscheuer N."/>
            <person name="Luecker S."/>
            <person name="Lage O.M."/>
            <person name="Pohl T."/>
            <person name="Merkel B.J."/>
            <person name="Hornburger P."/>
            <person name="Mueller R.-W."/>
            <person name="Bruemmer F."/>
            <person name="Labrenz M."/>
            <person name="Spormann A.M."/>
            <person name="Op den Camp H."/>
            <person name="Overmann J."/>
            <person name="Amann R."/>
            <person name="Jetten M.S.M."/>
            <person name="Mascher T."/>
            <person name="Medema M.H."/>
            <person name="Devos D.P."/>
            <person name="Kaster A.-K."/>
            <person name="Ovreas L."/>
            <person name="Rohde M."/>
            <person name="Galperin M.Y."/>
            <person name="Jogler C."/>
        </authorList>
    </citation>
    <scope>NUCLEOTIDE SEQUENCE [LARGE SCALE GENOMIC DNA]</scope>
    <source>
        <strain evidence="2 3">Mal4</strain>
    </source>
</reference>
<dbReference type="EMBL" id="CP036275">
    <property type="protein sequence ID" value="QDU40151.1"/>
    <property type="molecule type" value="Genomic_DNA"/>
</dbReference>